<dbReference type="InterPro" id="IPR033889">
    <property type="entry name" value="LanC"/>
</dbReference>
<feature type="compositionally biased region" description="Polar residues" evidence="1">
    <location>
        <begin position="1"/>
        <end position="15"/>
    </location>
</feature>
<evidence type="ECO:0000256" key="1">
    <source>
        <dbReference type="SAM" id="MobiDB-lite"/>
    </source>
</evidence>
<dbReference type="PRINTS" id="PR01950">
    <property type="entry name" value="LANCSUPER"/>
</dbReference>
<dbReference type="RefSeq" id="WP_376736642.1">
    <property type="nucleotide sequence ID" value="NZ_JAYMRS010000001.1"/>
</dbReference>
<proteinExistence type="predicted"/>
<keyword evidence="3" id="KW-1185">Reference proteome</keyword>
<protein>
    <submittedName>
        <fullName evidence="2">Lanthionine synthetase C family protein</fullName>
    </submittedName>
</protein>
<dbReference type="SMART" id="SM01260">
    <property type="entry name" value="LANC_like"/>
    <property type="match status" value="1"/>
</dbReference>
<dbReference type="Gene3D" id="1.50.10.20">
    <property type="match status" value="1"/>
</dbReference>
<dbReference type="EMBL" id="JAYMRS010000001">
    <property type="protein sequence ID" value="MFB8766432.1"/>
    <property type="molecule type" value="Genomic_DNA"/>
</dbReference>
<feature type="region of interest" description="Disordered" evidence="1">
    <location>
        <begin position="1"/>
        <end position="21"/>
    </location>
</feature>
<dbReference type="Pfam" id="PF05147">
    <property type="entry name" value="LANC_like"/>
    <property type="match status" value="1"/>
</dbReference>
<evidence type="ECO:0000313" key="2">
    <source>
        <dbReference type="EMBL" id="MFB8766432.1"/>
    </source>
</evidence>
<reference evidence="2 3" key="1">
    <citation type="submission" date="2024-01" db="EMBL/GenBank/DDBJ databases">
        <title>Genome mining of biosynthetic gene clusters to explore secondary metabolites of Streptomyces sp.</title>
        <authorList>
            <person name="Baig A."/>
            <person name="Ajitkumar Shintre N."/>
            <person name="Kumar H."/>
            <person name="Anbarasu A."/>
            <person name="Ramaiah S."/>
        </authorList>
    </citation>
    <scope>NUCLEOTIDE SEQUENCE [LARGE SCALE GENOMIC DNA]</scope>
    <source>
        <strain evidence="2 3">A01</strain>
    </source>
</reference>
<dbReference type="SUPFAM" id="SSF158745">
    <property type="entry name" value="LanC-like"/>
    <property type="match status" value="1"/>
</dbReference>
<dbReference type="InterPro" id="IPR007822">
    <property type="entry name" value="LANC-like"/>
</dbReference>
<comment type="caution">
    <text evidence="2">The sequence shown here is derived from an EMBL/GenBank/DDBJ whole genome shotgun (WGS) entry which is preliminary data.</text>
</comment>
<accession>A0ABV5DPB4</accession>
<organism evidence="2 3">
    <name type="scientific">Nocardiopsis alba</name>
    <dbReference type="NCBI Taxonomy" id="53437"/>
    <lineage>
        <taxon>Bacteria</taxon>
        <taxon>Bacillati</taxon>
        <taxon>Actinomycetota</taxon>
        <taxon>Actinomycetes</taxon>
        <taxon>Streptosporangiales</taxon>
        <taxon>Nocardiopsidaceae</taxon>
        <taxon>Nocardiopsis</taxon>
    </lineage>
</organism>
<dbReference type="PRINTS" id="PR01955">
    <property type="entry name" value="LANCFRANKIA"/>
</dbReference>
<evidence type="ECO:0000313" key="3">
    <source>
        <dbReference type="Proteomes" id="UP001585053"/>
    </source>
</evidence>
<dbReference type="CDD" id="cd04793">
    <property type="entry name" value="LanC"/>
    <property type="match status" value="1"/>
</dbReference>
<gene>
    <name evidence="2" type="ORF">VSQ78_01870</name>
</gene>
<name>A0ABV5DPB4_9ACTN</name>
<sequence>MPSSESLPTRPTTPRVNGRSPLSLAKGDLGIALAHAVRGGPPTIVHTWLSAALRDGITDATGRAGLFHGLPAVAFVLAHTSSEHYRQARATVRDHLRRMTVHRLKAARGRIDRGDLTSFAEYDLVSGLTGVGVAVWALDPDSPLLERVLSYLVRLTRPVGHEGRSFPGWWTRHGPLGHRDPDFPHGHANIGMAHGLGGILSLLSLAYRDGRTVPAHREALETLIATLDEKRRYDEAGSWWPRWFTTGGSPTDVRPGSPSWCYGAPGLIRAQHLAALVLGDEPRRRETEDALTRTLTDRTALGRIVDASLCHGWAGLVLLVRAVAADSPEPQRFTSPLEDLLTRLADGMNHLSEPGLLEGRAGARLVLEGSGSTHWTRLLLLT</sequence>
<dbReference type="Proteomes" id="UP001585053">
    <property type="component" value="Unassembled WGS sequence"/>
</dbReference>